<name>A0A6I6JEW8_9BACT</name>
<dbReference type="KEGG" id="psel:GM415_11440"/>
<protein>
    <submittedName>
        <fullName evidence="2">Tetratricopeptide repeat protein</fullName>
    </submittedName>
</protein>
<dbReference type="Pfam" id="PF13181">
    <property type="entry name" value="TPR_8"/>
    <property type="match status" value="1"/>
</dbReference>
<organism evidence="2 3">
    <name type="scientific">Pseudodesulfovibrio cashew</name>
    <dbReference type="NCBI Taxonomy" id="2678688"/>
    <lineage>
        <taxon>Bacteria</taxon>
        <taxon>Pseudomonadati</taxon>
        <taxon>Thermodesulfobacteriota</taxon>
        <taxon>Desulfovibrionia</taxon>
        <taxon>Desulfovibrionales</taxon>
        <taxon>Desulfovibrionaceae</taxon>
    </lineage>
</organism>
<dbReference type="AlphaFoldDB" id="A0A6I6JEW8"/>
<dbReference type="InterPro" id="IPR019734">
    <property type="entry name" value="TPR_rpt"/>
</dbReference>
<sequence length="264" mass="29860">MSTRDDIDKAGFTVVRDGAEAIHGVFSTQSMDRVGSPTAQRISIRKVYWSARELSGGDVEVQPINRNCVPSGPKQNVGREEFLAKYSPEPEYYMNRVLPALRRKEEGAGEQAVSSADTMEPGIEGAPDVDEGSVRASFGLGLTYLGRGESNRANDIFERILGLKGAFRAEHKHLFNDFGINLRKNRLFDQALKYYFRAGELVEDDDHLWHNIARCYYEKGDVQQCKNFLRKSLSINPELRESRMFWRFLRNRGMVGATEALDGI</sequence>
<evidence type="ECO:0000256" key="1">
    <source>
        <dbReference type="PROSITE-ProRule" id="PRU00339"/>
    </source>
</evidence>
<dbReference type="SUPFAM" id="SSF48452">
    <property type="entry name" value="TPR-like"/>
    <property type="match status" value="1"/>
</dbReference>
<evidence type="ECO:0000313" key="3">
    <source>
        <dbReference type="Proteomes" id="UP000428328"/>
    </source>
</evidence>
<keyword evidence="1" id="KW-0802">TPR repeat</keyword>
<feature type="repeat" description="TPR" evidence="1">
    <location>
        <begin position="206"/>
        <end position="239"/>
    </location>
</feature>
<dbReference type="SMART" id="SM00028">
    <property type="entry name" value="TPR"/>
    <property type="match status" value="2"/>
</dbReference>
<dbReference type="EMBL" id="CP046400">
    <property type="protein sequence ID" value="QGY40711.1"/>
    <property type="molecule type" value="Genomic_DNA"/>
</dbReference>
<keyword evidence="3" id="KW-1185">Reference proteome</keyword>
<gene>
    <name evidence="2" type="ORF">GM415_11440</name>
</gene>
<dbReference type="InterPro" id="IPR011990">
    <property type="entry name" value="TPR-like_helical_dom_sf"/>
</dbReference>
<evidence type="ECO:0000313" key="2">
    <source>
        <dbReference type="EMBL" id="QGY40711.1"/>
    </source>
</evidence>
<dbReference type="PROSITE" id="PS50005">
    <property type="entry name" value="TPR"/>
    <property type="match status" value="1"/>
</dbReference>
<reference evidence="2 3" key="1">
    <citation type="submission" date="2019-11" db="EMBL/GenBank/DDBJ databases">
        <authorList>
            <person name="Zheng R.K."/>
            <person name="Sun C.M."/>
        </authorList>
    </citation>
    <scope>NUCLEOTIDE SEQUENCE [LARGE SCALE GENOMIC DNA]</scope>
    <source>
        <strain evidence="2 3">SRB007</strain>
    </source>
</reference>
<accession>A0A6I6JEW8</accession>
<dbReference type="RefSeq" id="WP_158948272.1">
    <property type="nucleotide sequence ID" value="NZ_CP046400.1"/>
</dbReference>
<dbReference type="Gene3D" id="1.25.40.10">
    <property type="entry name" value="Tetratricopeptide repeat domain"/>
    <property type="match status" value="1"/>
</dbReference>
<dbReference type="Proteomes" id="UP000428328">
    <property type="component" value="Chromosome"/>
</dbReference>
<proteinExistence type="predicted"/>